<evidence type="ECO:0000313" key="3">
    <source>
        <dbReference type="Proteomes" id="UP001215598"/>
    </source>
</evidence>
<feature type="domain" description="DUF6699" evidence="1">
    <location>
        <begin position="68"/>
        <end position="199"/>
    </location>
</feature>
<dbReference type="InterPro" id="IPR046522">
    <property type="entry name" value="DUF6699"/>
</dbReference>
<comment type="caution">
    <text evidence="2">The sequence shown here is derived from an EMBL/GenBank/DDBJ whole genome shotgun (WGS) entry which is preliminary data.</text>
</comment>
<reference evidence="2" key="1">
    <citation type="submission" date="2023-03" db="EMBL/GenBank/DDBJ databases">
        <title>Massive genome expansion in bonnet fungi (Mycena s.s.) driven by repeated elements and novel gene families across ecological guilds.</title>
        <authorList>
            <consortium name="Lawrence Berkeley National Laboratory"/>
            <person name="Harder C.B."/>
            <person name="Miyauchi S."/>
            <person name="Viragh M."/>
            <person name="Kuo A."/>
            <person name="Thoen E."/>
            <person name="Andreopoulos B."/>
            <person name="Lu D."/>
            <person name="Skrede I."/>
            <person name="Drula E."/>
            <person name="Henrissat B."/>
            <person name="Morin E."/>
            <person name="Kohler A."/>
            <person name="Barry K."/>
            <person name="LaButti K."/>
            <person name="Morin E."/>
            <person name="Salamov A."/>
            <person name="Lipzen A."/>
            <person name="Mereny Z."/>
            <person name="Hegedus B."/>
            <person name="Baldrian P."/>
            <person name="Stursova M."/>
            <person name="Weitz H."/>
            <person name="Taylor A."/>
            <person name="Grigoriev I.V."/>
            <person name="Nagy L.G."/>
            <person name="Martin F."/>
            <person name="Kauserud H."/>
        </authorList>
    </citation>
    <scope>NUCLEOTIDE SEQUENCE</scope>
    <source>
        <strain evidence="2">CBHHK182m</strain>
    </source>
</reference>
<dbReference type="AlphaFoldDB" id="A0AAD7KI44"/>
<gene>
    <name evidence="2" type="ORF">B0H16DRAFT_1294095</name>
</gene>
<evidence type="ECO:0000313" key="2">
    <source>
        <dbReference type="EMBL" id="KAJ7785707.1"/>
    </source>
</evidence>
<protein>
    <recommendedName>
        <fullName evidence="1">DUF6699 domain-containing protein</fullName>
    </recommendedName>
</protein>
<dbReference type="Pfam" id="PF20415">
    <property type="entry name" value="DUF6699"/>
    <property type="match status" value="1"/>
</dbReference>
<proteinExistence type="predicted"/>
<evidence type="ECO:0000259" key="1">
    <source>
        <dbReference type="Pfam" id="PF20415"/>
    </source>
</evidence>
<keyword evidence="3" id="KW-1185">Reference proteome</keyword>
<accession>A0AAD7KI44</accession>
<sequence>MSSSRHVRFAENVAYTATPSPSYSVSSLPSSYGPWTPPNAFNGNMPLSASAPMLHPMLGFAGPEPNVVFDVTLPTINIRPMKNIPHSVLMEEATFPRVPSLVLTHPRLFWTITVEPSDGGNWVLVRDVFNAIYASLRQQASAGEYDRLGSDVQRQVTKAFSKRYARMPNAQSQTLEKSKGLKRVDFLGSMVTFMGLTPSQIGPNYWELVLA</sequence>
<name>A0AAD7KI44_9AGAR</name>
<organism evidence="2 3">
    <name type="scientific">Mycena metata</name>
    <dbReference type="NCBI Taxonomy" id="1033252"/>
    <lineage>
        <taxon>Eukaryota</taxon>
        <taxon>Fungi</taxon>
        <taxon>Dikarya</taxon>
        <taxon>Basidiomycota</taxon>
        <taxon>Agaricomycotina</taxon>
        <taxon>Agaricomycetes</taxon>
        <taxon>Agaricomycetidae</taxon>
        <taxon>Agaricales</taxon>
        <taxon>Marasmiineae</taxon>
        <taxon>Mycenaceae</taxon>
        <taxon>Mycena</taxon>
    </lineage>
</organism>
<dbReference type="Proteomes" id="UP001215598">
    <property type="component" value="Unassembled WGS sequence"/>
</dbReference>
<dbReference type="EMBL" id="JARKIB010000001">
    <property type="protein sequence ID" value="KAJ7785707.1"/>
    <property type="molecule type" value="Genomic_DNA"/>
</dbReference>